<evidence type="ECO:0000256" key="2">
    <source>
        <dbReference type="ARBA" id="ARBA00022801"/>
    </source>
</evidence>
<feature type="domain" description="NodB homology" evidence="4">
    <location>
        <begin position="110"/>
        <end position="301"/>
    </location>
</feature>
<evidence type="ECO:0000256" key="1">
    <source>
        <dbReference type="ARBA" id="ARBA00022723"/>
    </source>
</evidence>
<keyword evidence="2" id="KW-0378">Hydrolase</keyword>
<accession>A0A9P5RV98</accession>
<evidence type="ECO:0000313" key="5">
    <source>
        <dbReference type="EMBL" id="KAF9148644.1"/>
    </source>
</evidence>
<dbReference type="PROSITE" id="PS51677">
    <property type="entry name" value="NODB"/>
    <property type="match status" value="1"/>
</dbReference>
<dbReference type="InterPro" id="IPR011330">
    <property type="entry name" value="Glyco_hydro/deAcase_b/a-brl"/>
</dbReference>
<dbReference type="InterPro" id="IPR050248">
    <property type="entry name" value="Polysacc_deacetylase_ArnD"/>
</dbReference>
<keyword evidence="3" id="KW-0812">Transmembrane</keyword>
<dbReference type="OrthoDB" id="407355at2759"/>
<proteinExistence type="predicted"/>
<evidence type="ECO:0000313" key="6">
    <source>
        <dbReference type="Proteomes" id="UP000748756"/>
    </source>
</evidence>
<dbReference type="GO" id="GO:0005975">
    <property type="term" value="P:carbohydrate metabolic process"/>
    <property type="evidence" value="ECO:0007669"/>
    <property type="project" value="InterPro"/>
</dbReference>
<dbReference type="GO" id="GO:0016020">
    <property type="term" value="C:membrane"/>
    <property type="evidence" value="ECO:0007669"/>
    <property type="project" value="TreeGrafter"/>
</dbReference>
<dbReference type="InterPro" id="IPR002509">
    <property type="entry name" value="NODB_dom"/>
</dbReference>
<keyword evidence="6" id="KW-1185">Reference proteome</keyword>
<reference evidence="5" key="1">
    <citation type="journal article" date="2020" name="Fungal Divers.">
        <title>Resolving the Mortierellaceae phylogeny through synthesis of multi-gene phylogenetics and phylogenomics.</title>
        <authorList>
            <person name="Vandepol N."/>
            <person name="Liber J."/>
            <person name="Desiro A."/>
            <person name="Na H."/>
            <person name="Kennedy M."/>
            <person name="Barry K."/>
            <person name="Grigoriev I.V."/>
            <person name="Miller A.N."/>
            <person name="O'Donnell K."/>
            <person name="Stajich J.E."/>
            <person name="Bonito G."/>
        </authorList>
    </citation>
    <scope>NUCLEOTIDE SEQUENCE</scope>
    <source>
        <strain evidence="5">NRRL 6426</strain>
    </source>
</reference>
<dbReference type="GO" id="GO:0046872">
    <property type="term" value="F:metal ion binding"/>
    <property type="evidence" value="ECO:0007669"/>
    <property type="project" value="UniProtKB-KW"/>
</dbReference>
<dbReference type="PANTHER" id="PTHR10587:SF133">
    <property type="entry name" value="CHITIN DEACETYLASE 1-RELATED"/>
    <property type="match status" value="1"/>
</dbReference>
<dbReference type="GO" id="GO:0004099">
    <property type="term" value="F:chitin deacetylase activity"/>
    <property type="evidence" value="ECO:0007669"/>
    <property type="project" value="UniProtKB-ARBA"/>
</dbReference>
<feature type="transmembrane region" description="Helical" evidence="3">
    <location>
        <begin position="366"/>
        <end position="386"/>
    </location>
</feature>
<protein>
    <submittedName>
        <fullName evidence="5">Chitin deacetylase</fullName>
    </submittedName>
</protein>
<dbReference type="Pfam" id="PF01522">
    <property type="entry name" value="Polysacc_deac_1"/>
    <property type="match status" value="1"/>
</dbReference>
<evidence type="ECO:0000256" key="3">
    <source>
        <dbReference type="SAM" id="Phobius"/>
    </source>
</evidence>
<keyword evidence="3" id="KW-0472">Membrane</keyword>
<dbReference type="Gene3D" id="3.20.20.370">
    <property type="entry name" value="Glycoside hydrolase/deacetylase"/>
    <property type="match status" value="1"/>
</dbReference>
<sequence length="387" mass="41693">MTPSHFSNSNPRRFSPILLYTAFVCFLASTTPLTTAAINKADFPPSSVVPSVTHPQVQQWLAEIDLKGAPSIPVNVGEPPDCPAKLDPGVCYWTCENCANDDVVECPDKNVWGLTFDDGPTPATPELLAFLDQQQVKATFFLIGANVVQYPDMVVKEAAAGHHLASHTWSHRALTTLTNEQIVAEIKWTEKAILDATGLRVRYMRPPYGDVDNRVRFVLKKLGYTVVNWGGDTFDSNDWKIPQVSSSAVVTHLQKSIAAYTTNAANNTKGFISLEHDLTSQTVNIAKTLIPFGKEHNLQIMSVADCLHDASPYGVASNTAVVSPPINTPPPRPPAPVNLIAQDTGTGLDLDHRHNAAIGLRKAAGAAVWSSGIVLGSVFVATGLALL</sequence>
<name>A0A9P5RV98_9FUNG</name>
<dbReference type="SUPFAM" id="SSF88713">
    <property type="entry name" value="Glycoside hydrolase/deacetylase"/>
    <property type="match status" value="1"/>
</dbReference>
<gene>
    <name evidence="5" type="primary">CDA2_16</name>
    <name evidence="5" type="ORF">BG015_009615</name>
</gene>
<dbReference type="PANTHER" id="PTHR10587">
    <property type="entry name" value="GLYCOSYL TRANSFERASE-RELATED"/>
    <property type="match status" value="1"/>
</dbReference>
<dbReference type="EMBL" id="JAAAUQ010000631">
    <property type="protein sequence ID" value="KAF9148644.1"/>
    <property type="molecule type" value="Genomic_DNA"/>
</dbReference>
<dbReference type="AlphaFoldDB" id="A0A9P5RV98"/>
<evidence type="ECO:0000259" key="4">
    <source>
        <dbReference type="PROSITE" id="PS51677"/>
    </source>
</evidence>
<keyword evidence="1" id="KW-0479">Metal-binding</keyword>
<comment type="caution">
    <text evidence="5">The sequence shown here is derived from an EMBL/GenBank/DDBJ whole genome shotgun (WGS) entry which is preliminary data.</text>
</comment>
<organism evidence="5 6">
    <name type="scientific">Linnemannia schmuckeri</name>
    <dbReference type="NCBI Taxonomy" id="64567"/>
    <lineage>
        <taxon>Eukaryota</taxon>
        <taxon>Fungi</taxon>
        <taxon>Fungi incertae sedis</taxon>
        <taxon>Mucoromycota</taxon>
        <taxon>Mortierellomycotina</taxon>
        <taxon>Mortierellomycetes</taxon>
        <taxon>Mortierellales</taxon>
        <taxon>Mortierellaceae</taxon>
        <taxon>Linnemannia</taxon>
    </lineage>
</organism>
<keyword evidence="3" id="KW-1133">Transmembrane helix</keyword>
<dbReference type="Proteomes" id="UP000748756">
    <property type="component" value="Unassembled WGS sequence"/>
</dbReference>
<dbReference type="GO" id="GO:0009272">
    <property type="term" value="P:fungal-type cell wall biogenesis"/>
    <property type="evidence" value="ECO:0007669"/>
    <property type="project" value="UniProtKB-ARBA"/>
</dbReference>